<keyword evidence="2" id="KW-0732">Signal</keyword>
<protein>
    <recommendedName>
        <fullName evidence="5">Antifreeze glycopeptide polyprotein</fullName>
    </recommendedName>
</protein>
<evidence type="ECO:0000256" key="1">
    <source>
        <dbReference type="SAM" id="MobiDB-lite"/>
    </source>
</evidence>
<dbReference type="RefSeq" id="WP_315723365.1">
    <property type="nucleotide sequence ID" value="NZ_JAVUPU010000001.1"/>
</dbReference>
<gene>
    <name evidence="3" type="ORF">RQX22_02705</name>
</gene>
<reference evidence="3 4" key="1">
    <citation type="submission" date="2023-05" db="EMBL/GenBank/DDBJ databases">
        <authorList>
            <person name="Guo Y."/>
        </authorList>
    </citation>
    <scope>NUCLEOTIDE SEQUENCE [LARGE SCALE GENOMIC DNA]</scope>
    <source>
        <strain evidence="3 4">GR2756</strain>
    </source>
</reference>
<comment type="caution">
    <text evidence="3">The sequence shown here is derived from an EMBL/GenBank/DDBJ whole genome shotgun (WGS) entry which is preliminary data.</text>
</comment>
<dbReference type="EMBL" id="JAVUPU010000001">
    <property type="protein sequence ID" value="MDT9597856.1"/>
    <property type="molecule type" value="Genomic_DNA"/>
</dbReference>
<proteinExistence type="predicted"/>
<name>A0ABU3Q368_9SPHN</name>
<organism evidence="3 4">
    <name type="scientific">Sphingosinicella rhizophila</name>
    <dbReference type="NCBI Taxonomy" id="3050082"/>
    <lineage>
        <taxon>Bacteria</taxon>
        <taxon>Pseudomonadati</taxon>
        <taxon>Pseudomonadota</taxon>
        <taxon>Alphaproteobacteria</taxon>
        <taxon>Sphingomonadales</taxon>
        <taxon>Sphingosinicellaceae</taxon>
        <taxon>Sphingosinicella</taxon>
    </lineage>
</organism>
<feature type="chain" id="PRO_5047494622" description="Antifreeze glycopeptide polyprotein" evidence="2">
    <location>
        <begin position="26"/>
        <end position="601"/>
    </location>
</feature>
<keyword evidence="4" id="KW-1185">Reference proteome</keyword>
<evidence type="ECO:0000313" key="3">
    <source>
        <dbReference type="EMBL" id="MDT9597856.1"/>
    </source>
</evidence>
<evidence type="ECO:0000256" key="2">
    <source>
        <dbReference type="SAM" id="SignalP"/>
    </source>
</evidence>
<feature type="signal peptide" evidence="2">
    <location>
        <begin position="1"/>
        <end position="25"/>
    </location>
</feature>
<sequence length="601" mass="63498">MKPWRVKLLLLAGVAAVAGSIPAISQEAPESLLPPGFDDPATLPAPAETPQQPKAAPQAVDTPSVAPSPGSIVTIENAAQDDMETLGLVARVQAELPASSRRRTDFVGPLGPSNWGLGENAFGGANGRFLSMLMRRLDAPLPSRWTSILLRRALLSQVRTPSQVSDVDWIAERAWLLLRMGEADGARMLVQSVDVENFTPRMFTVAVQTALATADPAALCPLVGPGRKNSDEPVWPLADAMCAALEGEPSRAGALIDQARRRSGAGGIDILLAEKVIGAGTDTRRAVTIQWDGVDTLNAWRFGLASATGLEIPDALMSGAGAHVRAWQARAPMVPLDQRISAAQTAASLGVFSNAALVDTFSLIADATDPSEIQDSIGGRLRRAFVGGDMDRRMSAIKGLWDDAKTPQDRHARLILTATAAALIPPSDDRQADAADLIASMLSAGLDRQAARWSPIIGSMGEDGDRAWALLAIASPRPAVDTSGGRVSAFIDRDESLRGQRGRMLFAALAGLGRLDSGTAQDLAGDLGISLQPDDRWSRMLAAAARARQPGTVALLAGVGMQTGDWRGVPPQHLFQIVDALRQVGLEYEARMIAAEALARL</sequence>
<feature type="region of interest" description="Disordered" evidence="1">
    <location>
        <begin position="29"/>
        <end position="71"/>
    </location>
</feature>
<accession>A0ABU3Q368</accession>
<evidence type="ECO:0008006" key="5">
    <source>
        <dbReference type="Google" id="ProtNLM"/>
    </source>
</evidence>
<evidence type="ECO:0000313" key="4">
    <source>
        <dbReference type="Proteomes" id="UP001259572"/>
    </source>
</evidence>
<dbReference type="Proteomes" id="UP001259572">
    <property type="component" value="Unassembled WGS sequence"/>
</dbReference>